<dbReference type="Gene3D" id="3.10.10.10">
    <property type="entry name" value="HIV Type 1 Reverse Transcriptase, subunit A, domain 1"/>
    <property type="match status" value="1"/>
</dbReference>
<dbReference type="FunFam" id="3.30.70.270:FF:000026">
    <property type="entry name" value="Transposon Ty3-G Gag-Pol polyprotein"/>
    <property type="match status" value="1"/>
</dbReference>
<dbReference type="GO" id="GO:0006508">
    <property type="term" value="P:proteolysis"/>
    <property type="evidence" value="ECO:0007669"/>
    <property type="project" value="UniProtKB-KW"/>
</dbReference>
<organism evidence="13 14">
    <name type="scientific">Patiria miniata</name>
    <name type="common">Bat star</name>
    <name type="synonym">Asterina miniata</name>
    <dbReference type="NCBI Taxonomy" id="46514"/>
    <lineage>
        <taxon>Eukaryota</taxon>
        <taxon>Metazoa</taxon>
        <taxon>Echinodermata</taxon>
        <taxon>Eleutherozoa</taxon>
        <taxon>Asterozoa</taxon>
        <taxon>Asteroidea</taxon>
        <taxon>Valvatacea</taxon>
        <taxon>Valvatida</taxon>
        <taxon>Asterinidae</taxon>
        <taxon>Patiria</taxon>
    </lineage>
</organism>
<keyword evidence="6" id="KW-0378">Hydrolase</keyword>
<dbReference type="Pfam" id="PF17919">
    <property type="entry name" value="RT_RNaseH_2"/>
    <property type="match status" value="1"/>
</dbReference>
<feature type="compositionally biased region" description="Basic and acidic residues" evidence="11">
    <location>
        <begin position="233"/>
        <end position="244"/>
    </location>
</feature>
<dbReference type="GO" id="GO:0003964">
    <property type="term" value="F:RNA-directed DNA polymerase activity"/>
    <property type="evidence" value="ECO:0007669"/>
    <property type="project" value="UniProtKB-KW"/>
</dbReference>
<evidence type="ECO:0000256" key="4">
    <source>
        <dbReference type="ARBA" id="ARBA00022722"/>
    </source>
</evidence>
<evidence type="ECO:0000259" key="12">
    <source>
        <dbReference type="PROSITE" id="PS50878"/>
    </source>
</evidence>
<keyword evidence="2" id="KW-0808">Transferase</keyword>
<dbReference type="InterPro" id="IPR050951">
    <property type="entry name" value="Retrovirus_Pol_polyprotein"/>
</dbReference>
<dbReference type="InterPro" id="IPR041577">
    <property type="entry name" value="RT_RNaseH_2"/>
</dbReference>
<evidence type="ECO:0000256" key="1">
    <source>
        <dbReference type="ARBA" id="ARBA00022670"/>
    </source>
</evidence>
<evidence type="ECO:0000256" key="6">
    <source>
        <dbReference type="ARBA" id="ARBA00022801"/>
    </source>
</evidence>
<dbReference type="InterPro" id="IPR055469">
    <property type="entry name" value="DUF7041"/>
</dbReference>
<dbReference type="PANTHER" id="PTHR37984:SF5">
    <property type="entry name" value="PROTEIN NYNRIN-LIKE"/>
    <property type="match status" value="1"/>
</dbReference>
<name>A0A914BMF9_PATMI</name>
<keyword evidence="9" id="KW-0695">RNA-directed DNA polymerase</keyword>
<keyword evidence="1" id="KW-0645">Protease</keyword>
<evidence type="ECO:0000256" key="2">
    <source>
        <dbReference type="ARBA" id="ARBA00022679"/>
    </source>
</evidence>
<dbReference type="SUPFAM" id="SSF56672">
    <property type="entry name" value="DNA/RNA polymerases"/>
    <property type="match status" value="1"/>
</dbReference>
<evidence type="ECO:0000256" key="11">
    <source>
        <dbReference type="SAM" id="MobiDB-lite"/>
    </source>
</evidence>
<dbReference type="Proteomes" id="UP000887568">
    <property type="component" value="Unplaced"/>
</dbReference>
<evidence type="ECO:0000313" key="13">
    <source>
        <dbReference type="EnsemblMetazoa" id="XP_038077304.1"/>
    </source>
</evidence>
<dbReference type="Pfam" id="PF23055">
    <property type="entry name" value="DUF7041"/>
    <property type="match status" value="1"/>
</dbReference>
<dbReference type="GO" id="GO:0004519">
    <property type="term" value="F:endonuclease activity"/>
    <property type="evidence" value="ECO:0007669"/>
    <property type="project" value="UniProtKB-KW"/>
</dbReference>
<dbReference type="InterPro" id="IPR001969">
    <property type="entry name" value="Aspartic_peptidase_AS"/>
</dbReference>
<dbReference type="PROSITE" id="PS50878">
    <property type="entry name" value="RT_POL"/>
    <property type="match status" value="1"/>
</dbReference>
<dbReference type="InterPro" id="IPR043128">
    <property type="entry name" value="Rev_trsase/Diguanyl_cyclase"/>
</dbReference>
<dbReference type="OrthoDB" id="41323at2759"/>
<dbReference type="GO" id="GO:0015074">
    <property type="term" value="P:DNA integration"/>
    <property type="evidence" value="ECO:0007669"/>
    <property type="project" value="UniProtKB-KW"/>
</dbReference>
<evidence type="ECO:0000313" key="14">
    <source>
        <dbReference type="Proteomes" id="UP000887568"/>
    </source>
</evidence>
<evidence type="ECO:0000256" key="5">
    <source>
        <dbReference type="ARBA" id="ARBA00022759"/>
    </source>
</evidence>
<evidence type="ECO:0000256" key="10">
    <source>
        <dbReference type="ARBA" id="ARBA00023268"/>
    </source>
</evidence>
<reference evidence="13" key="1">
    <citation type="submission" date="2022-11" db="UniProtKB">
        <authorList>
            <consortium name="EnsemblMetazoa"/>
        </authorList>
    </citation>
    <scope>IDENTIFICATION</scope>
</reference>
<dbReference type="Pfam" id="PF00078">
    <property type="entry name" value="RVT_1"/>
    <property type="match status" value="1"/>
</dbReference>
<dbReference type="AlphaFoldDB" id="A0A914BMF9"/>
<keyword evidence="5" id="KW-0255">Endonuclease</keyword>
<dbReference type="InterPro" id="IPR043502">
    <property type="entry name" value="DNA/RNA_pol_sf"/>
</dbReference>
<keyword evidence="14" id="KW-1185">Reference proteome</keyword>
<evidence type="ECO:0000256" key="9">
    <source>
        <dbReference type="ARBA" id="ARBA00022918"/>
    </source>
</evidence>
<keyword evidence="7" id="KW-0460">Magnesium</keyword>
<dbReference type="Gene3D" id="3.30.70.270">
    <property type="match status" value="2"/>
</dbReference>
<proteinExistence type="predicted"/>
<evidence type="ECO:0000256" key="7">
    <source>
        <dbReference type="ARBA" id="ARBA00022842"/>
    </source>
</evidence>
<dbReference type="GO" id="GO:0004190">
    <property type="term" value="F:aspartic-type endopeptidase activity"/>
    <property type="evidence" value="ECO:0007669"/>
    <property type="project" value="InterPro"/>
</dbReference>
<keyword evidence="10" id="KW-0511">Multifunctional enzyme</keyword>
<dbReference type="GeneID" id="119745152"/>
<dbReference type="RefSeq" id="XP_038077304.1">
    <property type="nucleotide sequence ID" value="XM_038221376.1"/>
</dbReference>
<keyword evidence="8" id="KW-0229">DNA integration</keyword>
<sequence>MPTTPATTSTGATAQPPVTATISLKLPPYWPSDPTIWFTQVEAQFTTRGITSEHTRYAYVVASLQPTIAQEVRDILITPPSEAPYTTLKKELIKRTSISEQKRLHQLLTTEELGDRKPSQLLRRMQQLLGERTLEPSIMKQLFLQRLPTNARLILASTSEEVDIDQLAKLADKIMEVSPTQAPVSAHITTIESPPPTEIQQLRAEVANLASMISTLTSCPRERSRSRSQPRRQRTDDRRSAATATHDAECWYHQKFGAMAHKCTQPCSYKGRSPGKRPSRQVGATCFVGRSPSHRLFYVTDRVTKQQFLVDTGAEVSVIPPSSHDRAHRCHGHDLQAANATLVDATTSLSIDGKASTSPSLSPIFKPPTPSRFADILKDFPSITRLTYSDTPIKHNVEHHIITTGPPTAARPRRLAPDRLKVAKDEFQHMMDLGIVRPSASNWSSPLHMVPKKQPGDWRPCGDYRALNKSTVPDRYPVPHIQDFTSSLHGTVIFSKIDLIRAYHQIPMAPDDIAKTAITTPFGLFEFTRMPFGLRNAAQTFQRFIDEVTRGLDFCYAYIDDLLVASTDADQHETHLRLLFDRLQQYGVIINPAKCLFGTESLEFLGHHVDRHGVQPLAGKVSAIRDFPQPTTLTKLREFLGLVNFYRRFIPQCSQVLQPLTDLLSNAGKKSAPLPWNDSATASFHAIKVALANATLLAHPKPDAPLCVMTDASDVASSLRAQPDASLWTETLPLNLLGIRTAVKSDFGHCVAERVYGTTLRLPGEFFDNTADATALEPTDYVHRLKRAMQDLQPPTTRAQQRPTVHVPEELQTCTHVFVRRDAVRKPLQPPYDGPFKVLSRSAKHFVIELNNRQDTVSIDRLKSAHLDIGHATNSALPKPNHSIPIVQTNPVNTEQNITTSDIPPPRTTRSGRTVHWPKRYVTFVRS</sequence>
<dbReference type="InterPro" id="IPR000477">
    <property type="entry name" value="RT_dom"/>
</dbReference>
<dbReference type="FunFam" id="3.30.70.270:FF:000164">
    <property type="match status" value="1"/>
</dbReference>
<protein>
    <recommendedName>
        <fullName evidence="12">Reverse transcriptase domain-containing protein</fullName>
    </recommendedName>
</protein>
<feature type="region of interest" description="Disordered" evidence="11">
    <location>
        <begin position="217"/>
        <end position="244"/>
    </location>
</feature>
<dbReference type="PANTHER" id="PTHR37984">
    <property type="entry name" value="PROTEIN CBG26694"/>
    <property type="match status" value="1"/>
</dbReference>
<dbReference type="FunFam" id="3.10.10.10:FF:000007">
    <property type="entry name" value="Retrovirus-related Pol polyprotein from transposon 17.6-like Protein"/>
    <property type="match status" value="1"/>
</dbReference>
<dbReference type="OMA" id="ANGWVER"/>
<keyword evidence="4" id="KW-0540">Nuclease</keyword>
<accession>A0A914BMF9</accession>
<feature type="domain" description="Reverse transcriptase" evidence="12">
    <location>
        <begin position="431"/>
        <end position="609"/>
    </location>
</feature>
<dbReference type="EnsemblMetazoa" id="XM_038221376.1">
    <property type="protein sequence ID" value="XP_038077304.1"/>
    <property type="gene ID" value="LOC119745152"/>
</dbReference>
<evidence type="ECO:0000256" key="8">
    <source>
        <dbReference type="ARBA" id="ARBA00022908"/>
    </source>
</evidence>
<dbReference type="CDD" id="cd01647">
    <property type="entry name" value="RT_LTR"/>
    <property type="match status" value="1"/>
</dbReference>
<dbReference type="PROSITE" id="PS00141">
    <property type="entry name" value="ASP_PROTEASE"/>
    <property type="match status" value="1"/>
</dbReference>
<evidence type="ECO:0000256" key="3">
    <source>
        <dbReference type="ARBA" id="ARBA00022695"/>
    </source>
</evidence>
<keyword evidence="3" id="KW-0548">Nucleotidyltransferase</keyword>